<dbReference type="GO" id="GO:0051607">
    <property type="term" value="P:defense response to virus"/>
    <property type="evidence" value="ECO:0007669"/>
    <property type="project" value="UniProtKB-UniRule"/>
</dbReference>
<dbReference type="InterPro" id="IPR019199">
    <property type="entry name" value="Virulence_VapD/CRISPR_Cas2"/>
</dbReference>
<name>F8E5B3_FLESM</name>
<dbReference type="AlphaFoldDB" id="F8E5B3"/>
<protein>
    <recommendedName>
        <fullName evidence="9">CRISPR-associated endoribonuclease Cas2</fullName>
        <ecNumber evidence="9">3.1.-.-</ecNumber>
    </recommendedName>
</protein>
<dbReference type="HAMAP" id="MF_01471">
    <property type="entry name" value="Cas2"/>
    <property type="match status" value="1"/>
</dbReference>
<evidence type="ECO:0000256" key="3">
    <source>
        <dbReference type="ARBA" id="ARBA00022722"/>
    </source>
</evidence>
<evidence type="ECO:0000256" key="8">
    <source>
        <dbReference type="ARBA" id="ARBA00023118"/>
    </source>
</evidence>
<sequence>MFVIAVYDISTVELEGQKRLSKMMKLLRQYLHHTQKSVFEGEISESKLFELQKKSQNIINEDQDYIVFYKIDNKNNVKRMMYGIGSDPNETII</sequence>
<dbReference type="CDD" id="cd09725">
    <property type="entry name" value="Cas2_I_II_III"/>
    <property type="match status" value="1"/>
</dbReference>
<accession>F8E5B3</accession>
<dbReference type="RefSeq" id="WP_013886099.1">
    <property type="nucleotide sequence ID" value="NC_015672.1"/>
</dbReference>
<dbReference type="InterPro" id="IPR021127">
    <property type="entry name" value="CRISPR_associated_Cas2"/>
</dbReference>
<evidence type="ECO:0000256" key="2">
    <source>
        <dbReference type="ARBA" id="ARBA00009959"/>
    </source>
</evidence>
<keyword evidence="7 9" id="KW-0460">Magnesium</keyword>
<keyword evidence="3 9" id="KW-0540">Nuclease</keyword>
<dbReference type="PANTHER" id="PTHR34405">
    <property type="entry name" value="CRISPR-ASSOCIATED ENDORIBONUCLEASE CAS2"/>
    <property type="match status" value="1"/>
</dbReference>
<organism evidence="10 11">
    <name type="scientific">Flexistipes sinusarabici (strain ATCC 49648 / DSM 4947 / MAS 10)</name>
    <dbReference type="NCBI Taxonomy" id="717231"/>
    <lineage>
        <taxon>Bacteria</taxon>
        <taxon>Pseudomonadati</taxon>
        <taxon>Deferribacterota</taxon>
        <taxon>Deferribacteres</taxon>
        <taxon>Deferribacterales</taxon>
        <taxon>Flexistipitaceae</taxon>
        <taxon>Flexistipes</taxon>
    </lineage>
</organism>
<comment type="subunit">
    <text evidence="9">Homodimer, forms a heterotetramer with a Cas1 homodimer.</text>
</comment>
<dbReference type="EC" id="3.1.-.-" evidence="9"/>
<dbReference type="GO" id="GO:0043571">
    <property type="term" value="P:maintenance of CRISPR repeat elements"/>
    <property type="evidence" value="ECO:0007669"/>
    <property type="project" value="UniProtKB-UniRule"/>
</dbReference>
<evidence type="ECO:0000256" key="9">
    <source>
        <dbReference type="HAMAP-Rule" id="MF_01471"/>
    </source>
</evidence>
<dbReference type="EMBL" id="CP002858">
    <property type="protein sequence ID" value="AEI14609.1"/>
    <property type="molecule type" value="Genomic_DNA"/>
</dbReference>
<dbReference type="KEGG" id="fsi:Flexsi_0950"/>
<dbReference type="NCBIfam" id="TIGR01573">
    <property type="entry name" value="cas2"/>
    <property type="match status" value="1"/>
</dbReference>
<comment type="cofactor">
    <cofactor evidence="1 9">
        <name>Mg(2+)</name>
        <dbReference type="ChEBI" id="CHEBI:18420"/>
    </cofactor>
</comment>
<keyword evidence="4 9" id="KW-0479">Metal-binding</keyword>
<evidence type="ECO:0000256" key="1">
    <source>
        <dbReference type="ARBA" id="ARBA00001946"/>
    </source>
</evidence>
<reference evidence="11" key="2">
    <citation type="submission" date="2011-06" db="EMBL/GenBank/DDBJ databases">
        <title>The complete genome of Flexistipes sinusarabici DSM 4947.</title>
        <authorList>
            <person name="Lucas S."/>
            <person name="Han J."/>
            <person name="Lapidus A."/>
            <person name="Bruce D."/>
            <person name="Goodwin L."/>
            <person name="Pitluck S."/>
            <person name="Peters L."/>
            <person name="Kyrpides N."/>
            <person name="Mavromatis K."/>
            <person name="Ivanova N."/>
            <person name="Mikhailova N."/>
            <person name="Chertkov O."/>
            <person name="Detter J.C."/>
            <person name="Tapia R."/>
            <person name="Han C."/>
            <person name="Land M."/>
            <person name="Hauser L."/>
            <person name="Markowitz V."/>
            <person name="Cheng J.-F."/>
            <person name="Hugenholtz P."/>
            <person name="Woyke T."/>
            <person name="Wu D."/>
            <person name="Spring S."/>
            <person name="Schroeder M."/>
            <person name="Brambilla E."/>
            <person name="Klenk H.-P."/>
            <person name="Eisen J.A."/>
        </authorList>
    </citation>
    <scope>NUCLEOTIDE SEQUENCE [LARGE SCALE GENOMIC DNA]</scope>
    <source>
        <strain evidence="11">DSM 4947 / MAS 10</strain>
    </source>
</reference>
<reference evidence="10 11" key="1">
    <citation type="journal article" date="2011" name="Stand. Genomic Sci.">
        <title>Genome sequence of the moderately thermophilic halophile Flexistipes sinusarabici strain (MAS10).</title>
        <authorList>
            <person name="Lapidus A."/>
            <person name="Chertkov O."/>
            <person name="Nolan M."/>
            <person name="Lucas S."/>
            <person name="Hammon N."/>
            <person name="Deshpande S."/>
            <person name="Cheng J.F."/>
            <person name="Tapia R."/>
            <person name="Han C."/>
            <person name="Goodwin L."/>
            <person name="Pitluck S."/>
            <person name="Liolios K."/>
            <person name="Pagani I."/>
            <person name="Ivanova N."/>
            <person name="Huntemann M."/>
            <person name="Mavromatis K."/>
            <person name="Mikhailova N."/>
            <person name="Pati A."/>
            <person name="Chen A."/>
            <person name="Palaniappan K."/>
            <person name="Land M."/>
            <person name="Hauser L."/>
            <person name="Brambilla E.M."/>
            <person name="Rohde M."/>
            <person name="Abt B."/>
            <person name="Spring S."/>
            <person name="Goker M."/>
            <person name="Bristow J."/>
            <person name="Eisen J.A."/>
            <person name="Markowitz V."/>
            <person name="Hugenholtz P."/>
            <person name="Kyrpides N.C."/>
            <person name="Klenk H.P."/>
            <person name="Woyke T."/>
        </authorList>
    </citation>
    <scope>NUCLEOTIDE SEQUENCE [LARGE SCALE GENOMIC DNA]</scope>
    <source>
        <strain evidence="11">DSM 4947 / MAS 10</strain>
    </source>
</reference>
<evidence type="ECO:0000313" key="11">
    <source>
        <dbReference type="Proteomes" id="UP000006621"/>
    </source>
</evidence>
<dbReference type="OrthoDB" id="9798176at2"/>
<gene>
    <name evidence="9" type="primary">cas2</name>
    <name evidence="10" type="ordered locus">Flexsi_0950</name>
</gene>
<dbReference type="Proteomes" id="UP000006621">
    <property type="component" value="Chromosome"/>
</dbReference>
<dbReference type="GO" id="GO:0046872">
    <property type="term" value="F:metal ion binding"/>
    <property type="evidence" value="ECO:0007669"/>
    <property type="project" value="UniProtKB-UniRule"/>
</dbReference>
<dbReference type="Pfam" id="PF09827">
    <property type="entry name" value="CRISPR_Cas2"/>
    <property type="match status" value="1"/>
</dbReference>
<dbReference type="GO" id="GO:0004521">
    <property type="term" value="F:RNA endonuclease activity"/>
    <property type="evidence" value="ECO:0007669"/>
    <property type="project" value="InterPro"/>
</dbReference>
<comment type="function">
    <text evidence="9">CRISPR (clustered regularly interspaced short palindromic repeat), is an adaptive immune system that provides protection against mobile genetic elements (viruses, transposable elements and conjugative plasmids). CRISPR clusters contain sequences complementary to antecedent mobile elements and target invading nucleic acids. CRISPR clusters are transcribed and processed into CRISPR RNA (crRNA). Functions as a ssRNA-specific endoribonuclease. Involved in the integration of spacer DNA into the CRISPR cassette.</text>
</comment>
<evidence type="ECO:0000256" key="4">
    <source>
        <dbReference type="ARBA" id="ARBA00022723"/>
    </source>
</evidence>
<evidence type="ECO:0000256" key="5">
    <source>
        <dbReference type="ARBA" id="ARBA00022759"/>
    </source>
</evidence>
<keyword evidence="5 9" id="KW-0255">Endonuclease</keyword>
<dbReference type="STRING" id="717231.Flexsi_0950"/>
<feature type="binding site" evidence="9">
    <location>
        <position position="8"/>
    </location>
    <ligand>
        <name>Mg(2+)</name>
        <dbReference type="ChEBI" id="CHEBI:18420"/>
        <note>catalytic</note>
    </ligand>
</feature>
<dbReference type="GO" id="GO:0016787">
    <property type="term" value="F:hydrolase activity"/>
    <property type="evidence" value="ECO:0007669"/>
    <property type="project" value="UniProtKB-KW"/>
</dbReference>
<evidence type="ECO:0000313" key="10">
    <source>
        <dbReference type="EMBL" id="AEI14609.1"/>
    </source>
</evidence>
<dbReference type="eggNOG" id="COG1343">
    <property type="taxonomic scope" value="Bacteria"/>
</dbReference>
<proteinExistence type="inferred from homology"/>
<comment type="similarity">
    <text evidence="2 9">Belongs to the CRISPR-associated endoribonuclease Cas2 protein family.</text>
</comment>
<evidence type="ECO:0000256" key="7">
    <source>
        <dbReference type="ARBA" id="ARBA00022842"/>
    </source>
</evidence>
<dbReference type="Gene3D" id="3.30.70.240">
    <property type="match status" value="1"/>
</dbReference>
<keyword evidence="11" id="KW-1185">Reference proteome</keyword>
<keyword evidence="8 9" id="KW-0051">Antiviral defense</keyword>
<keyword evidence="6 9" id="KW-0378">Hydrolase</keyword>
<dbReference type="SUPFAM" id="SSF143430">
    <property type="entry name" value="TTP0101/SSO1404-like"/>
    <property type="match status" value="1"/>
</dbReference>
<evidence type="ECO:0000256" key="6">
    <source>
        <dbReference type="ARBA" id="ARBA00022801"/>
    </source>
</evidence>
<dbReference type="HOGENOM" id="CLU_161124_0_1_0"/>